<dbReference type="EMBL" id="BEZZ01272135">
    <property type="protein sequence ID" value="GCC49735.1"/>
    <property type="molecule type" value="Genomic_DNA"/>
</dbReference>
<protein>
    <submittedName>
        <fullName evidence="2">Uncharacterized protein</fullName>
    </submittedName>
</protein>
<name>A0A401U4D6_CHIPU</name>
<dbReference type="AlphaFoldDB" id="A0A401U4D6"/>
<evidence type="ECO:0000256" key="1">
    <source>
        <dbReference type="SAM" id="MobiDB-lite"/>
    </source>
</evidence>
<feature type="region of interest" description="Disordered" evidence="1">
    <location>
        <begin position="1"/>
        <end position="41"/>
    </location>
</feature>
<reference evidence="2 3" key="1">
    <citation type="journal article" date="2018" name="Nat. Ecol. Evol.">
        <title>Shark genomes provide insights into elasmobranch evolution and the origin of vertebrates.</title>
        <authorList>
            <person name="Hara Y"/>
            <person name="Yamaguchi K"/>
            <person name="Onimaru K"/>
            <person name="Kadota M"/>
            <person name="Koyanagi M"/>
            <person name="Keeley SD"/>
            <person name="Tatsumi K"/>
            <person name="Tanaka K"/>
            <person name="Motone F"/>
            <person name="Kageyama Y"/>
            <person name="Nozu R"/>
            <person name="Adachi N"/>
            <person name="Nishimura O"/>
            <person name="Nakagawa R"/>
            <person name="Tanegashima C"/>
            <person name="Kiyatake I"/>
            <person name="Matsumoto R"/>
            <person name="Murakumo K"/>
            <person name="Nishida K"/>
            <person name="Terakita A"/>
            <person name="Kuratani S"/>
            <person name="Sato K"/>
            <person name="Hyodo S Kuraku.S."/>
        </authorList>
    </citation>
    <scope>NUCLEOTIDE SEQUENCE [LARGE SCALE GENOMIC DNA]</scope>
</reference>
<evidence type="ECO:0000313" key="2">
    <source>
        <dbReference type="EMBL" id="GCC49735.1"/>
    </source>
</evidence>
<feature type="compositionally biased region" description="Basic and acidic residues" evidence="1">
    <location>
        <begin position="15"/>
        <end position="32"/>
    </location>
</feature>
<keyword evidence="3" id="KW-1185">Reference proteome</keyword>
<gene>
    <name evidence="2" type="ORF">chiPu_0033777</name>
</gene>
<organism evidence="2 3">
    <name type="scientific">Chiloscyllium punctatum</name>
    <name type="common">Brownbanded bambooshark</name>
    <name type="synonym">Hemiscyllium punctatum</name>
    <dbReference type="NCBI Taxonomy" id="137246"/>
    <lineage>
        <taxon>Eukaryota</taxon>
        <taxon>Metazoa</taxon>
        <taxon>Chordata</taxon>
        <taxon>Craniata</taxon>
        <taxon>Vertebrata</taxon>
        <taxon>Chondrichthyes</taxon>
        <taxon>Elasmobranchii</taxon>
        <taxon>Galeomorphii</taxon>
        <taxon>Galeoidea</taxon>
        <taxon>Orectolobiformes</taxon>
        <taxon>Hemiscylliidae</taxon>
        <taxon>Chiloscyllium</taxon>
    </lineage>
</organism>
<sequence length="151" mass="16978">PQQIGGARVNGGLVGRDRAHVRARQHDARDQRQQPAQHRQHDRLIEHKIGIGAIGAAHGMRDQCDGADAQHLHQRVDEKTRIAGCRHARHGGIAETRDKIEVDQLTDHDRDHANHDRRRHGQYVAHDGASREVFHYNSNLKSILVSIPARG</sequence>
<evidence type="ECO:0000313" key="3">
    <source>
        <dbReference type="Proteomes" id="UP000287033"/>
    </source>
</evidence>
<feature type="non-terminal residue" evidence="2">
    <location>
        <position position="1"/>
    </location>
</feature>
<comment type="caution">
    <text evidence="2">The sequence shown here is derived from an EMBL/GenBank/DDBJ whole genome shotgun (WGS) entry which is preliminary data.</text>
</comment>
<accession>A0A401U4D6</accession>
<proteinExistence type="predicted"/>
<dbReference type="Proteomes" id="UP000287033">
    <property type="component" value="Unassembled WGS sequence"/>
</dbReference>